<reference evidence="1" key="1">
    <citation type="submission" date="2022-12" db="EMBL/GenBank/DDBJ databases">
        <authorList>
            <person name="Petersen C."/>
        </authorList>
    </citation>
    <scope>NUCLEOTIDE SEQUENCE</scope>
    <source>
        <strain evidence="1">IBT 17660</strain>
    </source>
</reference>
<evidence type="ECO:0000313" key="1">
    <source>
        <dbReference type="EMBL" id="KAJ5472316.1"/>
    </source>
</evidence>
<gene>
    <name evidence="1" type="ORF">N7530_006317</name>
</gene>
<dbReference type="Proteomes" id="UP001147760">
    <property type="component" value="Unassembled WGS sequence"/>
</dbReference>
<keyword evidence="2" id="KW-1185">Reference proteome</keyword>
<dbReference type="EMBL" id="JAPWDO010000004">
    <property type="protein sequence ID" value="KAJ5472316.1"/>
    <property type="molecule type" value="Genomic_DNA"/>
</dbReference>
<evidence type="ECO:0000313" key="2">
    <source>
        <dbReference type="Proteomes" id="UP001147760"/>
    </source>
</evidence>
<proteinExistence type="predicted"/>
<sequence length="70" mass="7953">MDRARHHTDLCLGRDGFEQKWAVENDAQMEGSPIKNPLGCGSTEIFWSKYGGSQYRMSPTMLSRRAIFSV</sequence>
<reference evidence="1" key="2">
    <citation type="journal article" date="2023" name="IMA Fungus">
        <title>Comparative genomic study of the Penicillium genus elucidates a diverse pangenome and 15 lateral gene transfer events.</title>
        <authorList>
            <person name="Petersen C."/>
            <person name="Sorensen T."/>
            <person name="Nielsen M.R."/>
            <person name="Sondergaard T.E."/>
            <person name="Sorensen J.L."/>
            <person name="Fitzpatrick D.A."/>
            <person name="Frisvad J.C."/>
            <person name="Nielsen K.L."/>
        </authorList>
    </citation>
    <scope>NUCLEOTIDE SEQUENCE</scope>
    <source>
        <strain evidence="1">IBT 17660</strain>
    </source>
</reference>
<organism evidence="1 2">
    <name type="scientific">Penicillium desertorum</name>
    <dbReference type="NCBI Taxonomy" id="1303715"/>
    <lineage>
        <taxon>Eukaryota</taxon>
        <taxon>Fungi</taxon>
        <taxon>Dikarya</taxon>
        <taxon>Ascomycota</taxon>
        <taxon>Pezizomycotina</taxon>
        <taxon>Eurotiomycetes</taxon>
        <taxon>Eurotiomycetidae</taxon>
        <taxon>Eurotiales</taxon>
        <taxon>Aspergillaceae</taxon>
        <taxon>Penicillium</taxon>
    </lineage>
</organism>
<comment type="caution">
    <text evidence="1">The sequence shown here is derived from an EMBL/GenBank/DDBJ whole genome shotgun (WGS) entry which is preliminary data.</text>
</comment>
<dbReference type="AlphaFoldDB" id="A0A9W9WRQ6"/>
<name>A0A9W9WRQ6_9EURO</name>
<protein>
    <submittedName>
        <fullName evidence="1">Uncharacterized protein</fullName>
    </submittedName>
</protein>
<accession>A0A9W9WRQ6</accession>